<feature type="transmembrane region" description="Helical" evidence="7">
    <location>
        <begin position="96"/>
        <end position="118"/>
    </location>
</feature>
<evidence type="ECO:0000313" key="9">
    <source>
        <dbReference type="Proteomes" id="UP001202328"/>
    </source>
</evidence>
<evidence type="ECO:0008006" key="10">
    <source>
        <dbReference type="Google" id="ProtNLM"/>
    </source>
</evidence>
<dbReference type="InterPro" id="IPR005828">
    <property type="entry name" value="MFS_sugar_transport-like"/>
</dbReference>
<keyword evidence="4 7" id="KW-0812">Transmembrane</keyword>
<reference evidence="8" key="1">
    <citation type="submission" date="2022-04" db="EMBL/GenBank/DDBJ databases">
        <title>A functionally conserved STORR gene fusion in Papaver species that diverged 16.8 million years ago.</title>
        <authorList>
            <person name="Catania T."/>
        </authorList>
    </citation>
    <scope>NUCLEOTIDE SEQUENCE</scope>
    <source>
        <strain evidence="8">S-188037</strain>
    </source>
</reference>
<keyword evidence="3" id="KW-0813">Transport</keyword>
<name>A0AAD4RZQ2_9MAGN</name>
<feature type="transmembrane region" description="Helical" evidence="7">
    <location>
        <begin position="125"/>
        <end position="149"/>
    </location>
</feature>
<keyword evidence="6 7" id="KW-0472">Membrane</keyword>
<dbReference type="Gene3D" id="1.20.1250.20">
    <property type="entry name" value="MFS general substrate transporter like domains"/>
    <property type="match status" value="1"/>
</dbReference>
<comment type="subcellular location">
    <subcellularLocation>
        <location evidence="1">Membrane</location>
    </subcellularLocation>
</comment>
<dbReference type="PANTHER" id="PTHR23500">
    <property type="entry name" value="SOLUTE CARRIER FAMILY 2, FACILITATED GLUCOSE TRANSPORTER"/>
    <property type="match status" value="1"/>
</dbReference>
<dbReference type="Pfam" id="PF00083">
    <property type="entry name" value="Sugar_tr"/>
    <property type="match status" value="1"/>
</dbReference>
<feature type="transmembrane region" description="Helical" evidence="7">
    <location>
        <begin position="61"/>
        <end position="84"/>
    </location>
</feature>
<dbReference type="InterPro" id="IPR045262">
    <property type="entry name" value="STP/PLT_plant"/>
</dbReference>
<sequence>MSMIKLGRFDDAKQLLQRLHGSNHDVYKLFKDLLAANEASKSAKGSEKQIMSRQQNRPYRAMAIALPLFQQLTGMNVIVIFAPYLFQVIGFPESAALTYTAIVGGVNVAATIIGIISASQGYRRIFFIAGGVQICVGQIMSGILIWIKLGGVTGHSDVYDYLIIATTCICVAGFACDDMLLLYPLEVRSCGQQLSSKVHWNFSGFMTLVFPSMFYLFKFYVLYLFAFFGVIMSFLSYYFMPDTNQILVEEDASEVWKQHWYWRRYFVDLNSDLMV</sequence>
<evidence type="ECO:0000256" key="7">
    <source>
        <dbReference type="SAM" id="Phobius"/>
    </source>
</evidence>
<comment type="similarity">
    <text evidence="2">Belongs to the major facilitator superfamily. Sugar transporter (TC 2.A.1.1) family.</text>
</comment>
<organism evidence="8 9">
    <name type="scientific">Papaver atlanticum</name>
    <dbReference type="NCBI Taxonomy" id="357466"/>
    <lineage>
        <taxon>Eukaryota</taxon>
        <taxon>Viridiplantae</taxon>
        <taxon>Streptophyta</taxon>
        <taxon>Embryophyta</taxon>
        <taxon>Tracheophyta</taxon>
        <taxon>Spermatophyta</taxon>
        <taxon>Magnoliopsida</taxon>
        <taxon>Ranunculales</taxon>
        <taxon>Papaveraceae</taxon>
        <taxon>Papaveroideae</taxon>
        <taxon>Papaver</taxon>
    </lineage>
</organism>
<evidence type="ECO:0000256" key="2">
    <source>
        <dbReference type="ARBA" id="ARBA00010992"/>
    </source>
</evidence>
<dbReference type="EMBL" id="JAJJMB010016409">
    <property type="protein sequence ID" value="KAI3847416.1"/>
    <property type="molecule type" value="Genomic_DNA"/>
</dbReference>
<keyword evidence="9" id="KW-1185">Reference proteome</keyword>
<feature type="transmembrane region" description="Helical" evidence="7">
    <location>
        <begin position="222"/>
        <end position="240"/>
    </location>
</feature>
<protein>
    <recommendedName>
        <fullName evidence="10">Sugar transporter</fullName>
    </recommendedName>
</protein>
<dbReference type="GO" id="GO:0016020">
    <property type="term" value="C:membrane"/>
    <property type="evidence" value="ECO:0007669"/>
    <property type="project" value="UniProtKB-SubCell"/>
</dbReference>
<evidence type="ECO:0000256" key="1">
    <source>
        <dbReference type="ARBA" id="ARBA00004370"/>
    </source>
</evidence>
<dbReference type="SUPFAM" id="SSF103473">
    <property type="entry name" value="MFS general substrate transporter"/>
    <property type="match status" value="1"/>
</dbReference>
<dbReference type="GO" id="GO:0015144">
    <property type="term" value="F:carbohydrate transmembrane transporter activity"/>
    <property type="evidence" value="ECO:0007669"/>
    <property type="project" value="InterPro"/>
</dbReference>
<evidence type="ECO:0000256" key="3">
    <source>
        <dbReference type="ARBA" id="ARBA00022448"/>
    </source>
</evidence>
<dbReference type="PANTHER" id="PTHR23500:SF574">
    <property type="entry name" value="SUGAR TRANSPORT PROTEIN 1"/>
    <property type="match status" value="1"/>
</dbReference>
<dbReference type="AlphaFoldDB" id="A0AAD4RZQ2"/>
<evidence type="ECO:0000256" key="6">
    <source>
        <dbReference type="ARBA" id="ARBA00023136"/>
    </source>
</evidence>
<accession>A0AAD4RZQ2</accession>
<comment type="caution">
    <text evidence="8">The sequence shown here is derived from an EMBL/GenBank/DDBJ whole genome shotgun (WGS) entry which is preliminary data.</text>
</comment>
<dbReference type="Proteomes" id="UP001202328">
    <property type="component" value="Unassembled WGS sequence"/>
</dbReference>
<keyword evidence="5 7" id="KW-1133">Transmembrane helix</keyword>
<evidence type="ECO:0000313" key="8">
    <source>
        <dbReference type="EMBL" id="KAI3847416.1"/>
    </source>
</evidence>
<gene>
    <name evidence="8" type="ORF">MKW98_032742</name>
</gene>
<proteinExistence type="inferred from homology"/>
<evidence type="ECO:0000256" key="4">
    <source>
        <dbReference type="ARBA" id="ARBA00022692"/>
    </source>
</evidence>
<dbReference type="InterPro" id="IPR036259">
    <property type="entry name" value="MFS_trans_sf"/>
</dbReference>
<feature type="transmembrane region" description="Helical" evidence="7">
    <location>
        <begin position="161"/>
        <end position="186"/>
    </location>
</feature>
<evidence type="ECO:0000256" key="5">
    <source>
        <dbReference type="ARBA" id="ARBA00022989"/>
    </source>
</evidence>